<gene>
    <name evidence="7" type="ORF">DT23_17095</name>
</gene>
<comment type="subcellular location">
    <subcellularLocation>
        <location evidence="1">Membrane</location>
        <topology evidence="1">Multi-pass membrane protein</topology>
    </subcellularLocation>
</comment>
<keyword evidence="2 5" id="KW-0812">Transmembrane</keyword>
<feature type="transmembrane region" description="Helical" evidence="5">
    <location>
        <begin position="99"/>
        <end position="118"/>
    </location>
</feature>
<evidence type="ECO:0000256" key="5">
    <source>
        <dbReference type="SAM" id="Phobius"/>
    </source>
</evidence>
<evidence type="ECO:0000313" key="7">
    <source>
        <dbReference type="EMBL" id="KEO57184.1"/>
    </source>
</evidence>
<feature type="transmembrane region" description="Helical" evidence="5">
    <location>
        <begin position="68"/>
        <end position="87"/>
    </location>
</feature>
<dbReference type="InterPro" id="IPR013130">
    <property type="entry name" value="Fe3_Rdtase_TM_dom"/>
</dbReference>
<feature type="transmembrane region" description="Helical" evidence="5">
    <location>
        <begin position="124"/>
        <end position="143"/>
    </location>
</feature>
<dbReference type="eggNOG" id="COG4097">
    <property type="taxonomic scope" value="Bacteria"/>
</dbReference>
<protein>
    <recommendedName>
        <fullName evidence="6">Ferric oxidoreductase domain-containing protein</fullName>
    </recommendedName>
</protein>
<dbReference type="Pfam" id="PF01794">
    <property type="entry name" value="Ferric_reduct"/>
    <property type="match status" value="1"/>
</dbReference>
<dbReference type="GO" id="GO:0016020">
    <property type="term" value="C:membrane"/>
    <property type="evidence" value="ECO:0007669"/>
    <property type="project" value="UniProtKB-SubCell"/>
</dbReference>
<organism evidence="7 8">
    <name type="scientific">Thioclava indica</name>
    <dbReference type="NCBI Taxonomy" id="1353528"/>
    <lineage>
        <taxon>Bacteria</taxon>
        <taxon>Pseudomonadati</taxon>
        <taxon>Pseudomonadota</taxon>
        <taxon>Alphaproteobacteria</taxon>
        <taxon>Rhodobacterales</taxon>
        <taxon>Paracoccaceae</taxon>
        <taxon>Thioclava</taxon>
    </lineage>
</organism>
<sequence>MVLLVVQPLLVGGYLPGVPRRSGRYLHRWTGALLVTAVILHVAGLWRTSPSDMIDALLFVSPTLFSPWGGAAMWAIFAAALLAVFRLRGSLRLRAWRLGHSGLVLAAVLASVMHALLIEGTMGPLSKVLLCGVAIAAIAKVLFDLRAWKTLTRPRG</sequence>
<dbReference type="AlphaFoldDB" id="A0A074JL37"/>
<name>A0A074JL37_9RHOB</name>
<evidence type="ECO:0000256" key="2">
    <source>
        <dbReference type="ARBA" id="ARBA00022692"/>
    </source>
</evidence>
<keyword evidence="3 5" id="KW-1133">Transmembrane helix</keyword>
<reference evidence="7 8" key="1">
    <citation type="journal article" date="2015" name="Antonie Van Leeuwenhoek">
        <title>Thioclava indica sp. nov., isolated from surface seawater of the Indian Ocean.</title>
        <authorList>
            <person name="Liu Y."/>
            <person name="Lai Q."/>
            <person name="Du J."/>
            <person name="Xu H."/>
            <person name="Jiang L."/>
            <person name="Shao Z."/>
        </authorList>
    </citation>
    <scope>NUCLEOTIDE SEQUENCE [LARGE SCALE GENOMIC DNA]</scope>
    <source>
        <strain evidence="7 8">DT23-4</strain>
    </source>
</reference>
<evidence type="ECO:0000259" key="6">
    <source>
        <dbReference type="Pfam" id="PF01794"/>
    </source>
</evidence>
<feature type="transmembrane region" description="Helical" evidence="5">
    <location>
        <begin position="29"/>
        <end position="48"/>
    </location>
</feature>
<comment type="caution">
    <text evidence="7">The sequence shown here is derived from an EMBL/GenBank/DDBJ whole genome shotgun (WGS) entry which is preliminary data.</text>
</comment>
<feature type="domain" description="Ferric oxidoreductase" evidence="6">
    <location>
        <begin position="14"/>
        <end position="110"/>
    </location>
</feature>
<accession>A0A074JL37</accession>
<dbReference type="Proteomes" id="UP000027471">
    <property type="component" value="Unassembled WGS sequence"/>
</dbReference>
<keyword evidence="8" id="KW-1185">Reference proteome</keyword>
<evidence type="ECO:0000256" key="4">
    <source>
        <dbReference type="ARBA" id="ARBA00023136"/>
    </source>
</evidence>
<dbReference type="RefSeq" id="WP_240473618.1">
    <property type="nucleotide sequence ID" value="NZ_AUNB01000042.1"/>
</dbReference>
<evidence type="ECO:0000313" key="8">
    <source>
        <dbReference type="Proteomes" id="UP000027471"/>
    </source>
</evidence>
<evidence type="ECO:0000256" key="1">
    <source>
        <dbReference type="ARBA" id="ARBA00004141"/>
    </source>
</evidence>
<keyword evidence="4 5" id="KW-0472">Membrane</keyword>
<dbReference type="STRING" id="1353528.DT23_17095"/>
<evidence type="ECO:0000256" key="3">
    <source>
        <dbReference type="ARBA" id="ARBA00022989"/>
    </source>
</evidence>
<proteinExistence type="predicted"/>
<dbReference type="EMBL" id="AUNB01000042">
    <property type="protein sequence ID" value="KEO57184.1"/>
    <property type="molecule type" value="Genomic_DNA"/>
</dbReference>